<feature type="domain" description="N-acetyltransferase" evidence="1">
    <location>
        <begin position="12"/>
        <end position="177"/>
    </location>
</feature>
<dbReference type="Pfam" id="PF13302">
    <property type="entry name" value="Acetyltransf_3"/>
    <property type="match status" value="1"/>
</dbReference>
<dbReference type="STRING" id="1121291.SAMN02745134_01742"/>
<evidence type="ECO:0000313" key="3">
    <source>
        <dbReference type="Proteomes" id="UP000192468"/>
    </source>
</evidence>
<dbReference type="InterPro" id="IPR000182">
    <property type="entry name" value="GNAT_dom"/>
</dbReference>
<dbReference type="PANTHER" id="PTHR43415:SF5">
    <property type="entry name" value="ACETYLTRANSFERASE"/>
    <property type="match status" value="1"/>
</dbReference>
<keyword evidence="3" id="KW-1185">Reference proteome</keyword>
<name>A0A1W1XGD0_9CLOT</name>
<protein>
    <submittedName>
        <fullName evidence="2">Protein N-acetyltransferase, RimJ/RimL family</fullName>
    </submittedName>
</protein>
<dbReference type="Proteomes" id="UP000192468">
    <property type="component" value="Unassembled WGS sequence"/>
</dbReference>
<dbReference type="RefSeq" id="WP_084115219.1">
    <property type="nucleotide sequence ID" value="NZ_FWXH01000004.1"/>
</dbReference>
<dbReference type="SUPFAM" id="SSF55729">
    <property type="entry name" value="Acyl-CoA N-acyltransferases (Nat)"/>
    <property type="match status" value="1"/>
</dbReference>
<dbReference type="AlphaFoldDB" id="A0A1W1XGD0"/>
<dbReference type="OrthoDB" id="9795206at2"/>
<proteinExistence type="predicted"/>
<gene>
    <name evidence="2" type="ORF">SAMN02745134_01742</name>
</gene>
<dbReference type="PANTHER" id="PTHR43415">
    <property type="entry name" value="SPERMIDINE N(1)-ACETYLTRANSFERASE"/>
    <property type="match status" value="1"/>
</dbReference>
<dbReference type="InterPro" id="IPR016181">
    <property type="entry name" value="Acyl_CoA_acyltransferase"/>
</dbReference>
<keyword evidence="2" id="KW-0808">Transferase</keyword>
<evidence type="ECO:0000313" key="2">
    <source>
        <dbReference type="EMBL" id="SMC22852.1"/>
    </source>
</evidence>
<organism evidence="2 3">
    <name type="scientific">Clostridium acidisoli DSM 12555</name>
    <dbReference type="NCBI Taxonomy" id="1121291"/>
    <lineage>
        <taxon>Bacteria</taxon>
        <taxon>Bacillati</taxon>
        <taxon>Bacillota</taxon>
        <taxon>Clostridia</taxon>
        <taxon>Eubacteriales</taxon>
        <taxon>Clostridiaceae</taxon>
        <taxon>Clostridium</taxon>
    </lineage>
</organism>
<sequence>MFINNLLLGNKVNLTSIKNDDIEKICEWYNDTYSLRLFDTMPSYPYSEEHITTWIKERQESNENYMFAIRSIETDEFIGYIDLNGISWNNRVANLSIGIGSPNVRGKGYGTEAMNLILEFGFHELNLHRIQLNVLSYNTPAIALYEKVGFIKEGSYREFVQRDGKKYDMYLYGLLYPEWLELQK</sequence>
<evidence type="ECO:0000259" key="1">
    <source>
        <dbReference type="PROSITE" id="PS51186"/>
    </source>
</evidence>
<dbReference type="CDD" id="cd04301">
    <property type="entry name" value="NAT_SF"/>
    <property type="match status" value="1"/>
</dbReference>
<dbReference type="EMBL" id="FWXH01000004">
    <property type="protein sequence ID" value="SMC22852.1"/>
    <property type="molecule type" value="Genomic_DNA"/>
</dbReference>
<dbReference type="PROSITE" id="PS51186">
    <property type="entry name" value="GNAT"/>
    <property type="match status" value="1"/>
</dbReference>
<dbReference type="GO" id="GO:0016747">
    <property type="term" value="F:acyltransferase activity, transferring groups other than amino-acyl groups"/>
    <property type="evidence" value="ECO:0007669"/>
    <property type="project" value="InterPro"/>
</dbReference>
<accession>A0A1W1XGD0</accession>
<dbReference type="Gene3D" id="3.40.630.30">
    <property type="match status" value="1"/>
</dbReference>
<reference evidence="2 3" key="1">
    <citation type="submission" date="2017-04" db="EMBL/GenBank/DDBJ databases">
        <authorList>
            <person name="Afonso C.L."/>
            <person name="Miller P.J."/>
            <person name="Scott M.A."/>
            <person name="Spackman E."/>
            <person name="Goraichik I."/>
            <person name="Dimitrov K.M."/>
            <person name="Suarez D.L."/>
            <person name="Swayne D.E."/>
        </authorList>
    </citation>
    <scope>NUCLEOTIDE SEQUENCE [LARGE SCALE GENOMIC DNA]</scope>
    <source>
        <strain evidence="2 3">DSM 12555</strain>
    </source>
</reference>